<keyword evidence="3" id="KW-0808">Transferase</keyword>
<dbReference type="Pfam" id="PF01513">
    <property type="entry name" value="NAD_kinase"/>
    <property type="match status" value="1"/>
</dbReference>
<dbReference type="Gene3D" id="3.40.50.10330">
    <property type="entry name" value="Probable inorganic polyphosphate/atp-NAD kinase, domain 1"/>
    <property type="match status" value="1"/>
</dbReference>
<proteinExistence type="inferred from homology"/>
<dbReference type="GO" id="GO:0006741">
    <property type="term" value="P:NADP+ biosynthetic process"/>
    <property type="evidence" value="ECO:0007669"/>
    <property type="project" value="InterPro"/>
</dbReference>
<comment type="similarity">
    <text evidence="1">Belongs to the NAD kinase family.</text>
</comment>
<dbReference type="PANTHER" id="PTHR20275:SF0">
    <property type="entry name" value="NAD KINASE"/>
    <property type="match status" value="1"/>
</dbReference>
<dbReference type="STRING" id="5627.A0A1C7LUK4"/>
<feature type="compositionally biased region" description="Polar residues" evidence="2">
    <location>
        <begin position="481"/>
        <end position="493"/>
    </location>
</feature>
<organism evidence="3 4">
    <name type="scientific">Grifola frondosa</name>
    <name type="common">Maitake</name>
    <name type="synonym">Polyporus frondosus</name>
    <dbReference type="NCBI Taxonomy" id="5627"/>
    <lineage>
        <taxon>Eukaryota</taxon>
        <taxon>Fungi</taxon>
        <taxon>Dikarya</taxon>
        <taxon>Basidiomycota</taxon>
        <taxon>Agaricomycotina</taxon>
        <taxon>Agaricomycetes</taxon>
        <taxon>Polyporales</taxon>
        <taxon>Grifolaceae</taxon>
        <taxon>Grifola</taxon>
    </lineage>
</organism>
<dbReference type="InterPro" id="IPR017438">
    <property type="entry name" value="ATP-NAD_kinase_N"/>
</dbReference>
<dbReference type="GO" id="GO:0003951">
    <property type="term" value="F:NAD+ kinase activity"/>
    <property type="evidence" value="ECO:0007669"/>
    <property type="project" value="InterPro"/>
</dbReference>
<dbReference type="InterPro" id="IPR016064">
    <property type="entry name" value="NAD/diacylglycerol_kinase_sf"/>
</dbReference>
<reference evidence="3 4" key="1">
    <citation type="submission" date="2016-03" db="EMBL/GenBank/DDBJ databases">
        <title>Whole genome sequencing of Grifola frondosa 9006-11.</title>
        <authorList>
            <person name="Min B."/>
            <person name="Park H."/>
            <person name="Kim J.-G."/>
            <person name="Cho H."/>
            <person name="Oh Y.-L."/>
            <person name="Kong W.-S."/>
            <person name="Choi I.-G."/>
        </authorList>
    </citation>
    <scope>NUCLEOTIDE SEQUENCE [LARGE SCALE GENOMIC DNA]</scope>
    <source>
        <strain evidence="3 4">9006-11</strain>
    </source>
</reference>
<evidence type="ECO:0000313" key="3">
    <source>
        <dbReference type="EMBL" id="OBZ68443.1"/>
    </source>
</evidence>
<protein>
    <submittedName>
        <fullName evidence="3">NAD(+) kinase</fullName>
    </submittedName>
</protein>
<feature type="compositionally biased region" description="Basic and acidic residues" evidence="2">
    <location>
        <begin position="457"/>
        <end position="469"/>
    </location>
</feature>
<dbReference type="OrthoDB" id="187738at2759"/>
<dbReference type="SUPFAM" id="SSF55060">
    <property type="entry name" value="GHMP Kinase, C-terminal domain"/>
    <property type="match status" value="1"/>
</dbReference>
<dbReference type="InterPro" id="IPR002504">
    <property type="entry name" value="NADK"/>
</dbReference>
<evidence type="ECO:0000313" key="4">
    <source>
        <dbReference type="Proteomes" id="UP000092993"/>
    </source>
</evidence>
<comment type="caution">
    <text evidence="3">The sequence shown here is derived from an EMBL/GenBank/DDBJ whole genome shotgun (WGS) entry which is preliminary data.</text>
</comment>
<dbReference type="PANTHER" id="PTHR20275">
    <property type="entry name" value="NAD KINASE"/>
    <property type="match status" value="1"/>
</dbReference>
<dbReference type="Proteomes" id="UP000092993">
    <property type="component" value="Unassembled WGS sequence"/>
</dbReference>
<keyword evidence="4" id="KW-1185">Reference proteome</keyword>
<evidence type="ECO:0000256" key="1">
    <source>
        <dbReference type="ARBA" id="ARBA00010995"/>
    </source>
</evidence>
<dbReference type="Gene3D" id="1.20.1440.340">
    <property type="match status" value="1"/>
</dbReference>
<dbReference type="SUPFAM" id="SSF111331">
    <property type="entry name" value="NAD kinase/diacylglycerol kinase-like"/>
    <property type="match status" value="1"/>
</dbReference>
<keyword evidence="3" id="KW-0418">Kinase</keyword>
<name>A0A1C7LUK4_GRIFR</name>
<accession>A0A1C7LUK4</accession>
<evidence type="ECO:0000256" key="2">
    <source>
        <dbReference type="SAM" id="MobiDB-lite"/>
    </source>
</evidence>
<dbReference type="AlphaFoldDB" id="A0A1C7LUK4"/>
<sequence length="510" mass="55501">MLKSASIPSAQEEHDAADAVHTAASVISMPHSALYITFFPTISAELIPLPTPCTLPRAVFVCSNVLVVSDKVVGAKIHYNLRVIETLVSVWVLALRLCLTLAPSDRQTFHEVLGRWLEVPEEKGEPTLIDPDMLCLGLERILVETEELRLSDVVDGQEGMTMAEMVQWSGLTEVQSTSCISPGLTLYKCVKHVFSEALHVLQFRDVCLHAEDTKGALPERTLAELGAGWGGCMVSLVTEDMVDVSSPVRLLHFKHKRQHFVVTLGGDGTVLFTSWLFQRIVPPVLPFALGSLGFLTNFDFADHQVVENLLKHRLEKPLRNVEDDEEEDEVSDEEEEKYDIDDLLLNKSTSTAAESTKVSPIEAEMKVMVEDGQPVHADHARVQAVALGPVLGPGHPRPLRGAAPAPAEAVPAPCAIRAAVGLVIVVLTDRAAQDTAWGPQVERHPLAMLGALEHMRVDPARPRRGGRELEDADADRAAPPNESTSTAAESTKVSPVETEMKVMAETGAPI</sequence>
<gene>
    <name evidence="3" type="primary">UTR1_1</name>
    <name evidence="3" type="ORF">A0H81_11428</name>
</gene>
<dbReference type="InterPro" id="IPR036554">
    <property type="entry name" value="GHMP_kinase_C_sf"/>
</dbReference>
<dbReference type="EMBL" id="LUGG01000020">
    <property type="protein sequence ID" value="OBZ68443.1"/>
    <property type="molecule type" value="Genomic_DNA"/>
</dbReference>
<feature type="region of interest" description="Disordered" evidence="2">
    <location>
        <begin position="457"/>
        <end position="510"/>
    </location>
</feature>